<dbReference type="Proteomes" id="UP000243515">
    <property type="component" value="Unassembled WGS sequence"/>
</dbReference>
<dbReference type="Gene3D" id="1.25.40.20">
    <property type="entry name" value="Ankyrin repeat-containing domain"/>
    <property type="match status" value="1"/>
</dbReference>
<accession>A0A232LQC7</accession>
<dbReference type="InterPro" id="IPR036770">
    <property type="entry name" value="Ankyrin_rpt-contain_sf"/>
</dbReference>
<dbReference type="SUPFAM" id="SSF48403">
    <property type="entry name" value="Ankyrin repeat"/>
    <property type="match status" value="1"/>
</dbReference>
<dbReference type="PROSITE" id="PS50088">
    <property type="entry name" value="ANK_REPEAT"/>
    <property type="match status" value="1"/>
</dbReference>
<dbReference type="OrthoDB" id="4772757at2759"/>
<keyword evidence="1" id="KW-0040">ANK repeat</keyword>
<sequence length="74" mass="7829">MPKEGILHYKQHQQMLFNRGADVNAQGGCYGNALQAASRCGHEKAVRVLLDRGTDVNAQGGKYGNALQAASADG</sequence>
<reference evidence="2 3" key="1">
    <citation type="journal article" date="2015" name="Environ. Microbiol.">
        <title>Metagenome sequence of Elaphomyces granulatus from sporocarp tissue reveals Ascomycota ectomycorrhizal fingerprints of genome expansion and a Proteobacteria-rich microbiome.</title>
        <authorList>
            <person name="Quandt C.A."/>
            <person name="Kohler A."/>
            <person name="Hesse C.N."/>
            <person name="Sharpton T.J."/>
            <person name="Martin F."/>
            <person name="Spatafora J.W."/>
        </authorList>
    </citation>
    <scope>NUCLEOTIDE SEQUENCE [LARGE SCALE GENOMIC DNA]</scope>
    <source>
        <strain evidence="2 3">OSC145934</strain>
    </source>
</reference>
<organism evidence="2 3">
    <name type="scientific">Elaphomyces granulatus</name>
    <dbReference type="NCBI Taxonomy" id="519963"/>
    <lineage>
        <taxon>Eukaryota</taxon>
        <taxon>Fungi</taxon>
        <taxon>Dikarya</taxon>
        <taxon>Ascomycota</taxon>
        <taxon>Pezizomycotina</taxon>
        <taxon>Eurotiomycetes</taxon>
        <taxon>Eurotiomycetidae</taxon>
        <taxon>Eurotiales</taxon>
        <taxon>Elaphomycetaceae</taxon>
        <taxon>Elaphomyces</taxon>
    </lineage>
</organism>
<name>A0A232LQC7_9EURO</name>
<evidence type="ECO:0000313" key="2">
    <source>
        <dbReference type="EMBL" id="OXV06360.1"/>
    </source>
</evidence>
<gene>
    <name evidence="2" type="ORF">Egran_05872</name>
</gene>
<dbReference type="EMBL" id="NPHW01005844">
    <property type="protein sequence ID" value="OXV06360.1"/>
    <property type="molecule type" value="Genomic_DNA"/>
</dbReference>
<evidence type="ECO:0000313" key="3">
    <source>
        <dbReference type="Proteomes" id="UP000243515"/>
    </source>
</evidence>
<keyword evidence="3" id="KW-1185">Reference proteome</keyword>
<dbReference type="InterPro" id="IPR002110">
    <property type="entry name" value="Ankyrin_rpt"/>
</dbReference>
<proteinExistence type="predicted"/>
<feature type="repeat" description="ANK" evidence="1">
    <location>
        <begin position="32"/>
        <end position="61"/>
    </location>
</feature>
<evidence type="ECO:0000256" key="1">
    <source>
        <dbReference type="PROSITE-ProRule" id="PRU00023"/>
    </source>
</evidence>
<dbReference type="Pfam" id="PF00023">
    <property type="entry name" value="Ank"/>
    <property type="match status" value="1"/>
</dbReference>
<comment type="caution">
    <text evidence="2">The sequence shown here is derived from an EMBL/GenBank/DDBJ whole genome shotgun (WGS) entry which is preliminary data.</text>
</comment>
<protein>
    <submittedName>
        <fullName evidence="2">Uncharacterized protein</fullName>
    </submittedName>
</protein>
<dbReference type="AlphaFoldDB" id="A0A232LQC7"/>